<dbReference type="InterPro" id="IPR023210">
    <property type="entry name" value="NADP_OxRdtase_dom"/>
</dbReference>
<keyword evidence="2" id="KW-0521">NADP</keyword>
<dbReference type="InterPro" id="IPR020471">
    <property type="entry name" value="AKR"/>
</dbReference>
<dbReference type="Gene3D" id="3.20.20.100">
    <property type="entry name" value="NADP-dependent oxidoreductase domain"/>
    <property type="match status" value="1"/>
</dbReference>
<dbReference type="EMBL" id="QXTE01005445">
    <property type="protein sequence ID" value="TFJ95518.1"/>
    <property type="molecule type" value="Genomic_DNA"/>
</dbReference>
<comment type="caution">
    <text evidence="8">The sequence shown here is derived from an EMBL/GenBank/DDBJ whole genome shotgun (WGS) entry which is preliminary data.</text>
</comment>
<dbReference type="InterPro" id="IPR036812">
    <property type="entry name" value="NAD(P)_OxRdtase_dom_sf"/>
</dbReference>
<feature type="binding site" evidence="5">
    <location>
        <position position="131"/>
    </location>
    <ligand>
        <name>substrate</name>
    </ligand>
</feature>
<gene>
    <name evidence="8" type="ORF">DR999_PMT22900</name>
</gene>
<evidence type="ECO:0000256" key="4">
    <source>
        <dbReference type="PIRSR" id="PIRSR000097-1"/>
    </source>
</evidence>
<dbReference type="PROSITE" id="PS00798">
    <property type="entry name" value="ALDOKETO_REDUCTASE_1"/>
    <property type="match status" value="1"/>
</dbReference>
<dbReference type="SUPFAM" id="SSF51430">
    <property type="entry name" value="NAD(P)-linked oxidoreductase"/>
    <property type="match status" value="1"/>
</dbReference>
<dbReference type="STRING" id="55544.A0A4D9DES8"/>
<protein>
    <submittedName>
        <fullName evidence="8">Long-chain fatty acid--CoA ligase</fullName>
    </submittedName>
</protein>
<evidence type="ECO:0000259" key="7">
    <source>
        <dbReference type="Pfam" id="PF00248"/>
    </source>
</evidence>
<dbReference type="PANTHER" id="PTHR43827">
    <property type="entry name" value="2,5-DIKETO-D-GLUCONIC ACID REDUCTASE"/>
    <property type="match status" value="1"/>
</dbReference>
<evidence type="ECO:0000256" key="6">
    <source>
        <dbReference type="PIRSR" id="PIRSR000097-3"/>
    </source>
</evidence>
<accession>A0A4D9DES8</accession>
<dbReference type="PANTHER" id="PTHR43827:SF3">
    <property type="entry name" value="NADP-DEPENDENT OXIDOREDUCTASE DOMAIN-CONTAINING PROTEIN"/>
    <property type="match status" value="1"/>
</dbReference>
<dbReference type="Pfam" id="PF00248">
    <property type="entry name" value="Aldo_ket_red"/>
    <property type="match status" value="1"/>
</dbReference>
<proteinExistence type="inferred from homology"/>
<keyword evidence="8" id="KW-0436">Ligase</keyword>
<name>A0A4D9DES8_9SAUR</name>
<evidence type="ECO:0000256" key="1">
    <source>
        <dbReference type="ARBA" id="ARBA00007905"/>
    </source>
</evidence>
<keyword evidence="3" id="KW-0560">Oxidoreductase</keyword>
<evidence type="ECO:0000256" key="2">
    <source>
        <dbReference type="ARBA" id="ARBA00022857"/>
    </source>
</evidence>
<dbReference type="InterPro" id="IPR018170">
    <property type="entry name" value="Aldo/ket_reductase_CS"/>
</dbReference>
<dbReference type="AlphaFoldDB" id="A0A4D9DES8"/>
<reference evidence="8 9" key="2">
    <citation type="submission" date="2019-04" db="EMBL/GenBank/DDBJ databases">
        <title>The genome sequence of big-headed turtle.</title>
        <authorList>
            <person name="Gong S."/>
        </authorList>
    </citation>
    <scope>NUCLEOTIDE SEQUENCE [LARGE SCALE GENOMIC DNA]</scope>
    <source>
        <strain evidence="8">DO16091913</strain>
        <tissue evidence="8">Muscle</tissue>
    </source>
</reference>
<dbReference type="PIRSF" id="PIRSF000097">
    <property type="entry name" value="AKR"/>
    <property type="match status" value="1"/>
</dbReference>
<dbReference type="PROSITE" id="PS00062">
    <property type="entry name" value="ALDOKETO_REDUCTASE_2"/>
    <property type="match status" value="1"/>
</dbReference>
<dbReference type="PRINTS" id="PR00069">
    <property type="entry name" value="ALDKETRDTASE"/>
</dbReference>
<feature type="active site" description="Proton donor" evidence="4">
    <location>
        <position position="75"/>
    </location>
</feature>
<dbReference type="FunFam" id="3.20.20.100:FF:000002">
    <property type="entry name" value="2,5-diketo-D-gluconic acid reductase A"/>
    <property type="match status" value="1"/>
</dbReference>
<keyword evidence="9" id="KW-1185">Reference proteome</keyword>
<organism evidence="8 9">
    <name type="scientific">Platysternon megacephalum</name>
    <name type="common">big-headed turtle</name>
    <dbReference type="NCBI Taxonomy" id="55544"/>
    <lineage>
        <taxon>Eukaryota</taxon>
        <taxon>Metazoa</taxon>
        <taxon>Chordata</taxon>
        <taxon>Craniata</taxon>
        <taxon>Vertebrata</taxon>
        <taxon>Euteleostomi</taxon>
        <taxon>Archelosauria</taxon>
        <taxon>Testudinata</taxon>
        <taxon>Testudines</taxon>
        <taxon>Cryptodira</taxon>
        <taxon>Durocryptodira</taxon>
        <taxon>Testudinoidea</taxon>
        <taxon>Platysternidae</taxon>
        <taxon>Platysternon</taxon>
    </lineage>
</organism>
<dbReference type="GO" id="GO:0016874">
    <property type="term" value="F:ligase activity"/>
    <property type="evidence" value="ECO:0007669"/>
    <property type="project" value="UniProtKB-KW"/>
</dbReference>
<dbReference type="GO" id="GO:0016616">
    <property type="term" value="F:oxidoreductase activity, acting on the CH-OH group of donors, NAD or NADP as acceptor"/>
    <property type="evidence" value="ECO:0007669"/>
    <property type="project" value="UniProtKB-ARBA"/>
</dbReference>
<sequence>MKRIVSCCSPTLTLVSFTRSLTEGFSMVAMIPLNDGHTIPQLGLGVWQMKDQEAYDAVSYALSIGYRHIDTAALYHNEEAVGRAIADSGLDRDEIFVTTKLWNDRHDDAPAALTESLSKLGLEFVDLYLIHWPAPKYNQFTVAWDALIAERDAGRARSIGVSNFTVEDLMTLREHSDVVPAVNQIELHPSLAQNELRALHEKLGIVTEAWSPLGQAKELDNPIVQEIAASTTLTPAQVVLAWHLHHGIVCIPKSVTPSRIEENFATAGIRLTKSDIDRLDTLDAGNRIGPDPTTTEF</sequence>
<evidence type="ECO:0000256" key="5">
    <source>
        <dbReference type="PIRSR" id="PIRSR000097-2"/>
    </source>
</evidence>
<feature type="domain" description="NADP-dependent oxidoreductase" evidence="7">
    <location>
        <begin position="42"/>
        <end position="283"/>
    </location>
</feature>
<comment type="similarity">
    <text evidence="1">Belongs to the aldo/keto reductase family.</text>
</comment>
<evidence type="ECO:0000256" key="3">
    <source>
        <dbReference type="ARBA" id="ARBA00023002"/>
    </source>
</evidence>
<reference evidence="8 9" key="1">
    <citation type="submission" date="2019-04" db="EMBL/GenBank/DDBJ databases">
        <title>Draft genome of the big-headed turtle Platysternon megacephalum.</title>
        <authorList>
            <person name="Gong S."/>
        </authorList>
    </citation>
    <scope>NUCLEOTIDE SEQUENCE [LARGE SCALE GENOMIC DNA]</scope>
    <source>
        <strain evidence="8">DO16091913</strain>
        <tissue evidence="8">Muscle</tissue>
    </source>
</reference>
<feature type="site" description="Lowers pKa of active site Tyr" evidence="6">
    <location>
        <position position="100"/>
    </location>
</feature>
<dbReference type="OrthoDB" id="416253at2759"/>
<dbReference type="Proteomes" id="UP000297703">
    <property type="component" value="Unassembled WGS sequence"/>
</dbReference>
<evidence type="ECO:0000313" key="8">
    <source>
        <dbReference type="EMBL" id="TFJ95518.1"/>
    </source>
</evidence>
<evidence type="ECO:0000313" key="9">
    <source>
        <dbReference type="Proteomes" id="UP000297703"/>
    </source>
</evidence>